<dbReference type="AlphaFoldDB" id="A0A0S6VZJ1"/>
<protein>
    <submittedName>
        <fullName evidence="1">Uncharacterized protein</fullName>
    </submittedName>
</protein>
<evidence type="ECO:0000313" key="1">
    <source>
        <dbReference type="EMBL" id="GAK51014.1"/>
    </source>
</evidence>
<dbReference type="EMBL" id="DF820456">
    <property type="protein sequence ID" value="GAK51014.1"/>
    <property type="molecule type" value="Genomic_DNA"/>
</dbReference>
<sequence length="82" mass="9538">MKAMSFTATQFCQVENVRKRVRFAFMQKMGQVVRYLFSPEDSRDTVYHDDQNRAVSIHLTQLKTGLWILIALSMSVLIAQLQ</sequence>
<evidence type="ECO:0000313" key="2">
    <source>
        <dbReference type="Proteomes" id="UP000030700"/>
    </source>
</evidence>
<name>A0A0S6VZJ1_9BACT</name>
<proteinExistence type="predicted"/>
<dbReference type="Proteomes" id="UP000030700">
    <property type="component" value="Unassembled WGS sequence"/>
</dbReference>
<dbReference type="HOGENOM" id="CLU_2551398_0_0_0"/>
<organism evidence="1">
    <name type="scientific">Candidatus Moduliflexus flocculans</name>
    <dbReference type="NCBI Taxonomy" id="1499966"/>
    <lineage>
        <taxon>Bacteria</taxon>
        <taxon>Candidatus Moduliflexota</taxon>
        <taxon>Candidatus Moduliflexia</taxon>
        <taxon>Candidatus Moduliflexales</taxon>
        <taxon>Candidatus Moduliflexaceae</taxon>
    </lineage>
</organism>
<dbReference type="STRING" id="1499966.U14_02256"/>
<gene>
    <name evidence="1" type="ORF">U14_02256</name>
</gene>
<accession>A0A0S6VZJ1</accession>
<reference evidence="1" key="1">
    <citation type="journal article" date="2015" name="PeerJ">
        <title>First genomic representation of candidate bacterial phylum KSB3 points to enhanced environmental sensing as a trigger of wastewater bulking.</title>
        <authorList>
            <person name="Sekiguchi Y."/>
            <person name="Ohashi A."/>
            <person name="Parks D.H."/>
            <person name="Yamauchi T."/>
            <person name="Tyson G.W."/>
            <person name="Hugenholtz P."/>
        </authorList>
    </citation>
    <scope>NUCLEOTIDE SEQUENCE [LARGE SCALE GENOMIC DNA]</scope>
</reference>
<keyword evidence="2" id="KW-1185">Reference proteome</keyword>